<dbReference type="EMBL" id="KQ435012">
    <property type="protein sequence ID" value="KZC13821.1"/>
    <property type="molecule type" value="Genomic_DNA"/>
</dbReference>
<feature type="compositionally biased region" description="Basic and acidic residues" evidence="1">
    <location>
        <begin position="90"/>
        <end position="103"/>
    </location>
</feature>
<feature type="compositionally biased region" description="Acidic residues" evidence="1">
    <location>
        <begin position="9"/>
        <end position="35"/>
    </location>
</feature>
<evidence type="ECO:0000313" key="2">
    <source>
        <dbReference type="EMBL" id="KZC13821.1"/>
    </source>
</evidence>
<protein>
    <submittedName>
        <fullName evidence="2">Uncharacterized protein</fullName>
    </submittedName>
</protein>
<proteinExistence type="predicted"/>
<accession>A0A154PPL1</accession>
<dbReference type="OrthoDB" id="8197748at2759"/>
<evidence type="ECO:0000256" key="1">
    <source>
        <dbReference type="SAM" id="MobiDB-lite"/>
    </source>
</evidence>
<gene>
    <name evidence="2" type="ORF">WN55_05725</name>
</gene>
<feature type="compositionally biased region" description="Polar residues" evidence="1">
    <location>
        <begin position="134"/>
        <end position="144"/>
    </location>
</feature>
<dbReference type="AlphaFoldDB" id="A0A154PPL1"/>
<dbReference type="STRING" id="178035.A0A154PPL1"/>
<feature type="region of interest" description="Disordered" evidence="1">
    <location>
        <begin position="89"/>
        <end position="109"/>
    </location>
</feature>
<organism evidence="2 3">
    <name type="scientific">Dufourea novaeangliae</name>
    <name type="common">Sweat bee</name>
    <dbReference type="NCBI Taxonomy" id="178035"/>
    <lineage>
        <taxon>Eukaryota</taxon>
        <taxon>Metazoa</taxon>
        <taxon>Ecdysozoa</taxon>
        <taxon>Arthropoda</taxon>
        <taxon>Hexapoda</taxon>
        <taxon>Insecta</taxon>
        <taxon>Pterygota</taxon>
        <taxon>Neoptera</taxon>
        <taxon>Endopterygota</taxon>
        <taxon>Hymenoptera</taxon>
        <taxon>Apocrita</taxon>
        <taxon>Aculeata</taxon>
        <taxon>Apoidea</taxon>
        <taxon>Anthophila</taxon>
        <taxon>Halictidae</taxon>
        <taxon>Rophitinae</taxon>
        <taxon>Dufourea</taxon>
    </lineage>
</organism>
<feature type="region of interest" description="Disordered" evidence="1">
    <location>
        <begin position="1"/>
        <end position="43"/>
    </location>
</feature>
<feature type="region of interest" description="Disordered" evidence="1">
    <location>
        <begin position="126"/>
        <end position="150"/>
    </location>
</feature>
<keyword evidence="3" id="KW-1185">Reference proteome</keyword>
<name>A0A154PPL1_DUFNO</name>
<evidence type="ECO:0000313" key="3">
    <source>
        <dbReference type="Proteomes" id="UP000076502"/>
    </source>
</evidence>
<dbReference type="Proteomes" id="UP000076502">
    <property type="component" value="Unassembled WGS sequence"/>
</dbReference>
<reference evidence="2 3" key="1">
    <citation type="submission" date="2015-07" db="EMBL/GenBank/DDBJ databases">
        <title>The genome of Dufourea novaeangliae.</title>
        <authorList>
            <person name="Pan H."/>
            <person name="Kapheim K."/>
        </authorList>
    </citation>
    <scope>NUCLEOTIDE SEQUENCE [LARGE SCALE GENOMIC DNA]</scope>
    <source>
        <strain evidence="2">0120121106</strain>
        <tissue evidence="2">Whole body</tissue>
    </source>
</reference>
<sequence length="150" mass="17043">MSQEVVESFYDDEEETEDYAESTDLPEEESSETEGGEILKHGETGMAILLRAIKRFRNKHRKQIDTAADETKMNETSMDDLLNDATMHFNESRTAQREEKDEAGSNVSSKISINGEMILETTLLDVTTDRVRNSPKTPDTNHMVNTERPD</sequence>